<dbReference type="SUPFAM" id="SSF48113">
    <property type="entry name" value="Heme-dependent peroxidases"/>
    <property type="match status" value="1"/>
</dbReference>
<dbReference type="InterPro" id="IPR037120">
    <property type="entry name" value="Haem_peroxidase_sf_animal"/>
</dbReference>
<proteinExistence type="predicted"/>
<reference evidence="2 3" key="1">
    <citation type="submission" date="2023-02" db="EMBL/GenBank/DDBJ databases">
        <title>LHISI_Scaffold_Assembly.</title>
        <authorList>
            <person name="Stuart O.P."/>
            <person name="Cleave R."/>
            <person name="Magrath M.J.L."/>
            <person name="Mikheyev A.S."/>
        </authorList>
    </citation>
    <scope>NUCLEOTIDE SEQUENCE [LARGE SCALE GENOMIC DNA]</scope>
    <source>
        <strain evidence="2">Daus_M_001</strain>
        <tissue evidence="2">Leg muscle</tissue>
    </source>
</reference>
<gene>
    <name evidence="2" type="ORF">PR048_016632</name>
</gene>
<dbReference type="PANTHER" id="PTHR11475">
    <property type="entry name" value="OXIDASE/PEROXIDASE"/>
    <property type="match status" value="1"/>
</dbReference>
<evidence type="ECO:0008006" key="4">
    <source>
        <dbReference type="Google" id="ProtNLM"/>
    </source>
</evidence>
<accession>A0ABQ9H7B0</accession>
<keyword evidence="1" id="KW-0560">Oxidoreductase</keyword>
<dbReference type="CDD" id="cd09823">
    <property type="entry name" value="peroxinectin_like"/>
    <property type="match status" value="1"/>
</dbReference>
<evidence type="ECO:0000313" key="3">
    <source>
        <dbReference type="Proteomes" id="UP001159363"/>
    </source>
</evidence>
<dbReference type="InterPro" id="IPR019791">
    <property type="entry name" value="Haem_peroxidase_animal"/>
</dbReference>
<organism evidence="2 3">
    <name type="scientific">Dryococelus australis</name>
    <dbReference type="NCBI Taxonomy" id="614101"/>
    <lineage>
        <taxon>Eukaryota</taxon>
        <taxon>Metazoa</taxon>
        <taxon>Ecdysozoa</taxon>
        <taxon>Arthropoda</taxon>
        <taxon>Hexapoda</taxon>
        <taxon>Insecta</taxon>
        <taxon>Pterygota</taxon>
        <taxon>Neoptera</taxon>
        <taxon>Polyneoptera</taxon>
        <taxon>Phasmatodea</taxon>
        <taxon>Verophasmatodea</taxon>
        <taxon>Anareolatae</taxon>
        <taxon>Phasmatidae</taxon>
        <taxon>Eurycanthinae</taxon>
        <taxon>Dryococelus</taxon>
    </lineage>
</organism>
<sequence length="966" mass="108063">MWPVTLGVTSGDGGLQAAKNDVLSEHAQRRTWRSYWHKRLVLLRCVQVYLLHRHKTPQEGNSAHVKLECTGALLRGLLMSEDEVGRHLLARLAISAWIGFEFRRALDSNRTLWTSLKEAASEFPRHARGAETRKNCACVTTGRNRFIVKVSFAKTKVLFSSFYQRFLRRYTMKGSSRTVNLLGQRTNSDYALKSLELKSLAIKSPLQHVPGGMKMVCASVVVGLFMLLVMQFGVESGLSKVDVESLRVPLALHNIIGDVEAAHRARRDVGGVPAELQEIDEEVVSNSVSFAEGVVSRMSRLEDNLASTDIRVHANTPAHGQLINYYPHIKAIQQGKDSLIVTKASLFLAQNTCQRFGHDDDKCGALVASIKLNGTRLGRKCSLQHGPFAACESVSKFRSVDGACNNPSQQSWGKALTGYQRLIFPHYGDGIQEPRRPVHGRALPSARKVTTLVTKEGDDLDSSKTLAVMQWAQFVEHDLVFTPASKMVTTGDSIMCCRQDGSHLPPRYIHPSCLPISIPNNDPFYAQSRVQCMNYVRSVSAFRSDCSFGPAEQLNQATHFLDGSVLYGSTADQAQALRTYVKGKLRSQFQNGQMFLPLSDKPTQYCQLSNPGTCYKAGDVRVNIQPDLVVMHTVWLREHNRVVAQLAELNPHWDDETLYQEARRVVVAELQHITYSEWLPTVVGDDYAKKMGLQISRSDFSMKYDENVNPTVSNSFATAAIRFLYSMMDGDLRLYDEGREANQSVPLVTHFNKPQIVEESDKLASLIRGLATQSAQKNDLKYVDDLKDLLYGDGSSYGMDVVSLDIQRGRDHGIPAYNYFRKLCGLPKAKKFSTFEDVMSHSTVQKLSAAYAHPDDVDLIVGGMAERPSGDGMLGPTFRCIIGEQMARTRKGDRYFYDLSGKPGSFSEAQLREIKKVSLARIFCDNGNGVETMQPKVFQRFSLSFKGRKGREKKKKRGKRKYSCNY</sequence>
<dbReference type="Proteomes" id="UP001159363">
    <property type="component" value="Chromosome 5"/>
</dbReference>
<dbReference type="Pfam" id="PF03098">
    <property type="entry name" value="An_peroxidase"/>
    <property type="match status" value="1"/>
</dbReference>
<keyword evidence="1" id="KW-0575">Peroxidase</keyword>
<evidence type="ECO:0000313" key="2">
    <source>
        <dbReference type="EMBL" id="KAJ8880166.1"/>
    </source>
</evidence>
<dbReference type="EMBL" id="JARBHB010000006">
    <property type="protein sequence ID" value="KAJ8880166.1"/>
    <property type="molecule type" value="Genomic_DNA"/>
</dbReference>
<evidence type="ECO:0000256" key="1">
    <source>
        <dbReference type="ARBA" id="ARBA00022559"/>
    </source>
</evidence>
<dbReference type="PRINTS" id="PR00457">
    <property type="entry name" value="ANPEROXIDASE"/>
</dbReference>
<keyword evidence="3" id="KW-1185">Reference proteome</keyword>
<dbReference type="InterPro" id="IPR010255">
    <property type="entry name" value="Haem_peroxidase_sf"/>
</dbReference>
<name>A0ABQ9H7B0_9NEOP</name>
<comment type="caution">
    <text evidence="2">The sequence shown here is derived from an EMBL/GenBank/DDBJ whole genome shotgun (WGS) entry which is preliminary data.</text>
</comment>
<dbReference type="Gene3D" id="1.10.640.10">
    <property type="entry name" value="Haem peroxidase domain superfamily, animal type"/>
    <property type="match status" value="1"/>
</dbReference>
<protein>
    <recommendedName>
        <fullName evidence="4">Peroxidase</fullName>
    </recommendedName>
</protein>
<dbReference type="PANTHER" id="PTHR11475:SF125">
    <property type="entry name" value="GH11385P"/>
    <property type="match status" value="1"/>
</dbReference>
<dbReference type="PROSITE" id="PS50292">
    <property type="entry name" value="PEROXIDASE_3"/>
    <property type="match status" value="1"/>
</dbReference>